<evidence type="ECO:0000256" key="1">
    <source>
        <dbReference type="SAM" id="MobiDB-lite"/>
    </source>
</evidence>
<evidence type="ECO:0000313" key="2">
    <source>
        <dbReference type="EMBL" id="MCI27878.1"/>
    </source>
</evidence>
<dbReference type="AlphaFoldDB" id="A0A392QUA7"/>
<protein>
    <submittedName>
        <fullName evidence="2">Uncharacterized protein</fullName>
    </submittedName>
</protein>
<organism evidence="2 3">
    <name type="scientific">Trifolium medium</name>
    <dbReference type="NCBI Taxonomy" id="97028"/>
    <lineage>
        <taxon>Eukaryota</taxon>
        <taxon>Viridiplantae</taxon>
        <taxon>Streptophyta</taxon>
        <taxon>Embryophyta</taxon>
        <taxon>Tracheophyta</taxon>
        <taxon>Spermatophyta</taxon>
        <taxon>Magnoliopsida</taxon>
        <taxon>eudicotyledons</taxon>
        <taxon>Gunneridae</taxon>
        <taxon>Pentapetalae</taxon>
        <taxon>rosids</taxon>
        <taxon>fabids</taxon>
        <taxon>Fabales</taxon>
        <taxon>Fabaceae</taxon>
        <taxon>Papilionoideae</taxon>
        <taxon>50 kb inversion clade</taxon>
        <taxon>NPAAA clade</taxon>
        <taxon>Hologalegina</taxon>
        <taxon>IRL clade</taxon>
        <taxon>Trifolieae</taxon>
        <taxon>Trifolium</taxon>
    </lineage>
</organism>
<reference evidence="2 3" key="1">
    <citation type="journal article" date="2018" name="Front. Plant Sci.">
        <title>Red Clover (Trifolium pratense) and Zigzag Clover (T. medium) - A Picture of Genomic Similarities and Differences.</title>
        <authorList>
            <person name="Dluhosova J."/>
            <person name="Istvanek J."/>
            <person name="Nedelnik J."/>
            <person name="Repkova J."/>
        </authorList>
    </citation>
    <scope>NUCLEOTIDE SEQUENCE [LARGE SCALE GENOMIC DNA]</scope>
    <source>
        <strain evidence="3">cv. 10/8</strain>
        <tissue evidence="2">Leaf</tissue>
    </source>
</reference>
<accession>A0A392QUA7</accession>
<sequence length="65" mass="7619">MKYEQLRKKEKSMMSEQEKACNDKITQLEGSLKKKKKDDKTFSILRKTLGSFLESTSDEEFPPDD</sequence>
<feature type="region of interest" description="Disordered" evidence="1">
    <location>
        <begin position="1"/>
        <end position="20"/>
    </location>
</feature>
<proteinExistence type="predicted"/>
<dbReference type="EMBL" id="LXQA010161974">
    <property type="protein sequence ID" value="MCI27878.1"/>
    <property type="molecule type" value="Genomic_DNA"/>
</dbReference>
<dbReference type="Proteomes" id="UP000265520">
    <property type="component" value="Unassembled WGS sequence"/>
</dbReference>
<dbReference type="PANTHER" id="PTHR35295:SF1">
    <property type="entry name" value="DNA LIGASE-LIKE PROTEIN"/>
    <property type="match status" value="1"/>
</dbReference>
<dbReference type="PANTHER" id="PTHR35295">
    <property type="entry name" value="DNA LIGASE-LIKE PROTEIN"/>
    <property type="match status" value="1"/>
</dbReference>
<keyword evidence="3" id="KW-1185">Reference proteome</keyword>
<comment type="caution">
    <text evidence="2">The sequence shown here is derived from an EMBL/GenBank/DDBJ whole genome shotgun (WGS) entry which is preliminary data.</text>
</comment>
<name>A0A392QUA7_9FABA</name>
<evidence type="ECO:0000313" key="3">
    <source>
        <dbReference type="Proteomes" id="UP000265520"/>
    </source>
</evidence>